<keyword evidence="13" id="KW-0843">Virulence</keyword>
<dbReference type="PROSITE" id="PS51208">
    <property type="entry name" value="AUTOTRANSPORTER"/>
    <property type="match status" value="1"/>
</dbReference>
<evidence type="ECO:0000256" key="13">
    <source>
        <dbReference type="ARBA" id="ARBA00023026"/>
    </source>
</evidence>
<dbReference type="InterPro" id="IPR000710">
    <property type="entry name" value="Peptidase_S6"/>
</dbReference>
<evidence type="ECO:0000256" key="2">
    <source>
        <dbReference type="ARBA" id="ARBA00004418"/>
    </source>
</evidence>
<keyword evidence="5" id="KW-1134">Transmembrane beta strand</keyword>
<dbReference type="InterPro" id="IPR057393">
    <property type="entry name" value="PIC_HAP1_IgA0_b-sol2"/>
</dbReference>
<evidence type="ECO:0000256" key="3">
    <source>
        <dbReference type="ARBA" id="ARBA00004571"/>
    </source>
</evidence>
<evidence type="ECO:0000256" key="1">
    <source>
        <dbReference type="ARBA" id="ARBA00004241"/>
    </source>
</evidence>
<dbReference type="Gene3D" id="3.30.160.280">
    <property type="match status" value="1"/>
</dbReference>
<sequence length="1383" mass="151146">MNRIYSLRYCSRFNSVIPVPEFCHRRTKSSVKTWQAGLLLTLLSTCSPLVYASVVSSEIPYQTFRDFAENKGEFSPGAINVPIYKKNGSIAGTLNKASMPDFSSANFGTAVATLISPQYIASVKHNGGYKGVSFGNSQNYYNIVNRNNHPSLDFHIPRLNKIVTEVAPADVTSAGTGRGIYSNQRRFPVFYRLGSGVQMTRNLNGQLNGITRGYRFLTGGTMGAPSGSDWSYWSIVNHPGLTFDPANGPLASYGLAGDSGSPVFTWDADKNKWVILGVYSGYSGTEGVTSRFTIIPVDFTERIKQENDDAPVTFMQGSAPLRWTFNASNGGGSLKEGNNAFEMHGQKGDNPDAGKNLTFYGENGNILLQDSVDQGAGTLTFNNSYTLSSVANETWKGGGIDISRDAVVTWKINGVKGDNLHKVGTGTLKVNGTGINEGGLKVGDGTVVLSQRPDENNSVQAFSSVDIASGRPTVVLSDNRQVNPDTISWGFRGGVLDINGNDIDFHKIIKATDNGAVITNTSPTTSLVTVSPVTDLPDINDKDVNKDSGGKKGLLYKYENNFRHTVDYFIQKKDKYKYDFPANHTSNFEWEYVGHDELSAKKLVQSRWPKDNLLFHGNLTGNLNVRTDSSGSTGDMMAFDGNIDIPQGTFSRSGGRLTFQGHPVIHAYNSKEIADKLKSLGDDSVRTQPVSFEQSDWETRAFILKQLTLDNTDFKLSRNTVMVGDINANHSGVTLGSPLLWIDLNDGNGTKAVLREGRSVASDEPDMSEYHGNVTLNNQSTLDIREKFSGSITASNSSVSVTSAQAFLNEYSMFRNTPLVLQNGARMIARGGFWSDVPVIINPGARMTLSAVPGSVVPGSYVPAEYRIPSWTLSGPGAGLEIRPWTYVTGNIHASDTADISVGNDTVDAGPDKSLPFYSWLLSARLRDYRNVWQGRVDAEHGRMSVMSTDWKMNGNSRVHDLKIADSRVSFGGSGFTHLTVDTLNSTQSSFVLRTDLKNSDKITVRQHAEGSVNTLFVNYLRQPSGKDALNIPLVSAPAGTDPAMFKAAERTTGFSRVAPHIRTEEKDGVTRWVLDGFDVAPNKNVTRSANSFLGTGKQNFLTEVNNLNKRMGDLRDTQGDDGLWVRVMNGAGSGDAGYSDRYTHFQFGFDKKHRLDGADLFTGVLMSHTDSHAGSSAFTGESRSLGGGVYTSLMLDSGAYVDVIGKYVHHDNNYTARFIGPGKQGYGTHSWYAGMEAGYRYRLSADMYIEPQAELVYGAVSGSRFRWSADGVDMSMTNKHYNPLTGRTGVAFGKIFTGKEWQVTARAGVDYQFDLVSNGETALRDATGEHRFTGEKDSRMLYNIGVNAQLKDNVRFGVELEQSAFGKYNVDHLINANLRYMF</sequence>
<dbReference type="InterPro" id="IPR030396">
    <property type="entry name" value="Peptidase_S6_dom"/>
</dbReference>
<dbReference type="GO" id="GO:0009986">
    <property type="term" value="C:cell surface"/>
    <property type="evidence" value="ECO:0007669"/>
    <property type="project" value="UniProtKB-SubCell"/>
</dbReference>
<dbReference type="SMART" id="SM00869">
    <property type="entry name" value="Autotransporter"/>
    <property type="match status" value="1"/>
</dbReference>
<name>A0A612HB85_SALET</name>
<dbReference type="EMBL" id="AAKVAS010000027">
    <property type="protein sequence ID" value="ECW0109272.1"/>
    <property type="molecule type" value="Genomic_DNA"/>
</dbReference>
<dbReference type="InterPro" id="IPR012332">
    <property type="entry name" value="Autotransporter_pectin_lyase_C"/>
</dbReference>
<evidence type="ECO:0000256" key="16">
    <source>
        <dbReference type="ARBA" id="ARBA00023237"/>
    </source>
</evidence>
<keyword evidence="12" id="KW-0720">Serine protease</keyword>
<dbReference type="InterPro" id="IPR005546">
    <property type="entry name" value="Autotransporte_beta"/>
</dbReference>
<dbReference type="GO" id="GO:0004252">
    <property type="term" value="F:serine-type endopeptidase activity"/>
    <property type="evidence" value="ECO:0007669"/>
    <property type="project" value="InterPro"/>
</dbReference>
<gene>
    <name evidence="19" type="ORF">F3Q63_19100</name>
</gene>
<evidence type="ECO:0000256" key="5">
    <source>
        <dbReference type="ARBA" id="ARBA00022452"/>
    </source>
</evidence>
<evidence type="ECO:0000256" key="15">
    <source>
        <dbReference type="ARBA" id="ARBA00023145"/>
    </source>
</evidence>
<dbReference type="InterPro" id="IPR006315">
    <property type="entry name" value="OM_autotransptr_brl_dom"/>
</dbReference>
<dbReference type="Pfam" id="PF03797">
    <property type="entry name" value="Autotransporter"/>
    <property type="match status" value="1"/>
</dbReference>
<dbReference type="GO" id="GO:0005576">
    <property type="term" value="C:extracellular region"/>
    <property type="evidence" value="ECO:0007669"/>
    <property type="project" value="UniProtKB-SubCell"/>
</dbReference>
<evidence type="ECO:0000256" key="8">
    <source>
        <dbReference type="ARBA" id="ARBA00022692"/>
    </source>
</evidence>
<reference evidence="19" key="1">
    <citation type="submission" date="2019-09" db="EMBL/GenBank/DDBJ databases">
        <authorList>
            <consortium name="GenomeTrakr network: Whole genome sequencing for foodborne pathogen traceback"/>
        </authorList>
    </citation>
    <scope>NUCLEOTIDE SEQUENCE</scope>
    <source>
        <strain evidence="19">AUSMDU00020873</strain>
    </source>
</reference>
<keyword evidence="11" id="KW-0378">Hydrolase</keyword>
<keyword evidence="15" id="KW-0865">Zymogen</keyword>
<dbReference type="Pfam" id="PF24078">
    <property type="entry name" value="Beta-sol_PIC_HAP1_IgA0_2nd"/>
    <property type="match status" value="1"/>
</dbReference>
<dbReference type="NCBIfam" id="TIGR01414">
    <property type="entry name" value="autotrans_barl"/>
    <property type="match status" value="1"/>
</dbReference>
<evidence type="ECO:0000259" key="17">
    <source>
        <dbReference type="PROSITE" id="PS51208"/>
    </source>
</evidence>
<keyword evidence="10" id="KW-0574">Periplasm</keyword>
<dbReference type="Gene3D" id="2.40.128.130">
    <property type="entry name" value="Autotransporter beta-domain"/>
    <property type="match status" value="1"/>
</dbReference>
<evidence type="ECO:0000259" key="18">
    <source>
        <dbReference type="PROSITE" id="PS51691"/>
    </source>
</evidence>
<organism evidence="19">
    <name type="scientific">Salmonella enterica I</name>
    <dbReference type="NCBI Taxonomy" id="59201"/>
    <lineage>
        <taxon>Bacteria</taxon>
        <taxon>Pseudomonadati</taxon>
        <taxon>Pseudomonadota</taxon>
        <taxon>Gammaproteobacteria</taxon>
        <taxon>Enterobacterales</taxon>
        <taxon>Enterobacteriaceae</taxon>
        <taxon>Salmonella</taxon>
    </lineage>
</organism>
<dbReference type="Gene3D" id="2.160.20.20">
    <property type="match status" value="1"/>
</dbReference>
<dbReference type="SUPFAM" id="SSF51126">
    <property type="entry name" value="Pectin lyase-like"/>
    <property type="match status" value="1"/>
</dbReference>
<keyword evidence="8" id="KW-0812">Transmembrane</keyword>
<evidence type="ECO:0000256" key="12">
    <source>
        <dbReference type="ARBA" id="ARBA00022825"/>
    </source>
</evidence>
<evidence type="ECO:0000313" key="19">
    <source>
        <dbReference type="EMBL" id="ECW0109272.1"/>
    </source>
</evidence>
<evidence type="ECO:0000256" key="7">
    <source>
        <dbReference type="ARBA" id="ARBA00022670"/>
    </source>
</evidence>
<evidence type="ECO:0000256" key="9">
    <source>
        <dbReference type="ARBA" id="ARBA00022729"/>
    </source>
</evidence>
<dbReference type="InterPro" id="IPR009003">
    <property type="entry name" value="Peptidase_S1_PA"/>
</dbReference>
<dbReference type="InterPro" id="IPR011050">
    <property type="entry name" value="Pectin_lyase_fold/virulence"/>
</dbReference>
<dbReference type="SUPFAM" id="SSF50494">
    <property type="entry name" value="Trypsin-like serine proteases"/>
    <property type="match status" value="1"/>
</dbReference>
<comment type="caution">
    <text evidence="19">The sequence shown here is derived from an EMBL/GenBank/DDBJ whole genome shotgun (WGS) entry which is preliminary data.</text>
</comment>
<keyword evidence="14" id="KW-0472">Membrane</keyword>
<evidence type="ECO:0000256" key="10">
    <source>
        <dbReference type="ARBA" id="ARBA00022764"/>
    </source>
</evidence>
<feature type="domain" description="Autotransporter" evidence="17">
    <location>
        <begin position="1117"/>
        <end position="1383"/>
    </location>
</feature>
<dbReference type="PRINTS" id="PR00921">
    <property type="entry name" value="IGASERPTASE"/>
</dbReference>
<evidence type="ECO:0000256" key="11">
    <source>
        <dbReference type="ARBA" id="ARBA00022801"/>
    </source>
</evidence>
<feature type="domain" description="Peptidase S6" evidence="18">
    <location>
        <begin position="53"/>
        <end position="302"/>
    </location>
</feature>
<keyword evidence="9" id="KW-0732">Signal</keyword>
<accession>A0A612HB85</accession>
<dbReference type="SUPFAM" id="SSF103515">
    <property type="entry name" value="Autotransporter"/>
    <property type="match status" value="1"/>
</dbReference>
<dbReference type="GO" id="GO:0006508">
    <property type="term" value="P:proteolysis"/>
    <property type="evidence" value="ECO:0007669"/>
    <property type="project" value="UniProtKB-KW"/>
</dbReference>
<dbReference type="GO" id="GO:0009279">
    <property type="term" value="C:cell outer membrane"/>
    <property type="evidence" value="ECO:0007669"/>
    <property type="project" value="UniProtKB-SubCell"/>
</dbReference>
<evidence type="ECO:0000256" key="4">
    <source>
        <dbReference type="ARBA" id="ARBA00004613"/>
    </source>
</evidence>
<keyword evidence="6" id="KW-0964">Secreted</keyword>
<dbReference type="InterPro" id="IPR036709">
    <property type="entry name" value="Autotransporte_beta_dom_sf"/>
</dbReference>
<evidence type="ECO:0000256" key="6">
    <source>
        <dbReference type="ARBA" id="ARBA00022525"/>
    </source>
</evidence>
<comment type="subcellular location">
    <subcellularLocation>
        <location evidence="3">Cell outer membrane</location>
        <topology evidence="3">Multi-pass membrane protein</topology>
    </subcellularLocation>
    <subcellularLocation>
        <location evidence="1">Cell surface</location>
    </subcellularLocation>
    <subcellularLocation>
        <location evidence="2">Periplasm</location>
    </subcellularLocation>
    <subcellularLocation>
        <location evidence="4">Secreted</location>
    </subcellularLocation>
</comment>
<dbReference type="PROSITE" id="PS51691">
    <property type="entry name" value="PEPTIDASE_S6"/>
    <property type="match status" value="1"/>
</dbReference>
<dbReference type="Gene3D" id="2.40.10.120">
    <property type="match status" value="1"/>
</dbReference>
<evidence type="ECO:0000256" key="14">
    <source>
        <dbReference type="ARBA" id="ARBA00023136"/>
    </source>
</evidence>
<protein>
    <submittedName>
        <fullName evidence="19">Autotransporter outer membrane beta-barrel domain-containing protein</fullName>
    </submittedName>
</protein>
<dbReference type="Pfam" id="PF02395">
    <property type="entry name" value="Peptidase_S6"/>
    <property type="match status" value="1"/>
</dbReference>
<dbReference type="GO" id="GO:0042597">
    <property type="term" value="C:periplasmic space"/>
    <property type="evidence" value="ECO:0007669"/>
    <property type="project" value="UniProtKB-SubCell"/>
</dbReference>
<proteinExistence type="predicted"/>
<keyword evidence="16" id="KW-0998">Cell outer membrane</keyword>
<keyword evidence="7" id="KW-0645">Protease</keyword>